<gene>
    <name evidence="2" type="ORF">ACFSCX_19115</name>
</gene>
<sequence length="246" mass="27864">MGTNVIGQKVNVGGTELYYEYMGESIDDPTIVFDSGFAWGLENWEPIRKEVSSFANMFMYDRANVGKSENSNKAKHSKQNIVNLRTLLQKLEIKPPYILVGHSFGGVNVRLYASTYPEEVIGVILLDSCHEDQNKKMVPLWNKELQEDYYNGFQYESSISEFEESLEQVRGVKTLGKLPLTVVTGGTQPHHTPEAWSYWMSFQKDLAKLSSKSKHIIVKDAGHAIHIDCPSIVSDLIREMVETVIK</sequence>
<dbReference type="PANTHER" id="PTHR43798">
    <property type="entry name" value="MONOACYLGLYCEROL LIPASE"/>
    <property type="match status" value="1"/>
</dbReference>
<evidence type="ECO:0000313" key="2">
    <source>
        <dbReference type="EMBL" id="MFD1738634.1"/>
    </source>
</evidence>
<dbReference type="Proteomes" id="UP001597214">
    <property type="component" value="Unassembled WGS sequence"/>
</dbReference>
<evidence type="ECO:0000259" key="1">
    <source>
        <dbReference type="Pfam" id="PF00561"/>
    </source>
</evidence>
<accession>A0ABW4LTZ1</accession>
<dbReference type="InterPro" id="IPR000073">
    <property type="entry name" value="AB_hydrolase_1"/>
</dbReference>
<dbReference type="Pfam" id="PF00561">
    <property type="entry name" value="Abhydrolase_1"/>
    <property type="match status" value="1"/>
</dbReference>
<comment type="caution">
    <text evidence="2">The sequence shown here is derived from an EMBL/GenBank/DDBJ whole genome shotgun (WGS) entry which is preliminary data.</text>
</comment>
<reference evidence="3" key="1">
    <citation type="journal article" date="2019" name="Int. J. Syst. Evol. Microbiol.">
        <title>The Global Catalogue of Microorganisms (GCM) 10K type strain sequencing project: providing services to taxonomists for standard genome sequencing and annotation.</title>
        <authorList>
            <consortium name="The Broad Institute Genomics Platform"/>
            <consortium name="The Broad Institute Genome Sequencing Center for Infectious Disease"/>
            <person name="Wu L."/>
            <person name="Ma J."/>
        </authorList>
    </citation>
    <scope>NUCLEOTIDE SEQUENCE [LARGE SCALE GENOMIC DNA]</scope>
    <source>
        <strain evidence="3">CCUG 49339</strain>
    </source>
</reference>
<dbReference type="RefSeq" id="WP_377929848.1">
    <property type="nucleotide sequence ID" value="NZ_JBHUEM010000046.1"/>
</dbReference>
<dbReference type="PANTHER" id="PTHR43798:SF33">
    <property type="entry name" value="HYDROLASE, PUTATIVE (AFU_ORTHOLOGUE AFUA_2G14860)-RELATED"/>
    <property type="match status" value="1"/>
</dbReference>
<dbReference type="InterPro" id="IPR050266">
    <property type="entry name" value="AB_hydrolase_sf"/>
</dbReference>
<evidence type="ECO:0000313" key="3">
    <source>
        <dbReference type="Proteomes" id="UP001597214"/>
    </source>
</evidence>
<name>A0ABW4LTZ1_9BACI</name>
<dbReference type="SUPFAM" id="SSF53474">
    <property type="entry name" value="alpha/beta-Hydrolases"/>
    <property type="match status" value="1"/>
</dbReference>
<dbReference type="EMBL" id="JBHUEM010000046">
    <property type="protein sequence ID" value="MFD1738634.1"/>
    <property type="molecule type" value="Genomic_DNA"/>
</dbReference>
<proteinExistence type="predicted"/>
<feature type="domain" description="AB hydrolase-1" evidence="1">
    <location>
        <begin position="29"/>
        <end position="155"/>
    </location>
</feature>
<dbReference type="InterPro" id="IPR029058">
    <property type="entry name" value="AB_hydrolase_fold"/>
</dbReference>
<dbReference type="GO" id="GO:0016787">
    <property type="term" value="F:hydrolase activity"/>
    <property type="evidence" value="ECO:0007669"/>
    <property type="project" value="UniProtKB-KW"/>
</dbReference>
<keyword evidence="2" id="KW-0378">Hydrolase</keyword>
<dbReference type="Gene3D" id="3.40.50.1820">
    <property type="entry name" value="alpha/beta hydrolase"/>
    <property type="match status" value="1"/>
</dbReference>
<protein>
    <submittedName>
        <fullName evidence="2">Alpha/beta fold hydrolase</fullName>
    </submittedName>
</protein>
<keyword evidence="3" id="KW-1185">Reference proteome</keyword>
<organism evidence="2 3">
    <name type="scientific">Bacillus salitolerans</name>
    <dbReference type="NCBI Taxonomy" id="1437434"/>
    <lineage>
        <taxon>Bacteria</taxon>
        <taxon>Bacillati</taxon>
        <taxon>Bacillota</taxon>
        <taxon>Bacilli</taxon>
        <taxon>Bacillales</taxon>
        <taxon>Bacillaceae</taxon>
        <taxon>Bacillus</taxon>
    </lineage>
</organism>